<protein>
    <submittedName>
        <fullName evidence="2">Uncharacterized protein</fullName>
    </submittedName>
</protein>
<feature type="transmembrane region" description="Helical" evidence="1">
    <location>
        <begin position="69"/>
        <end position="88"/>
    </location>
</feature>
<evidence type="ECO:0000256" key="1">
    <source>
        <dbReference type="SAM" id="Phobius"/>
    </source>
</evidence>
<dbReference type="InParanoid" id="A0A194XS48"/>
<accession>A0A194XS48</accession>
<evidence type="ECO:0000313" key="2">
    <source>
        <dbReference type="EMBL" id="KUJ22552.1"/>
    </source>
</evidence>
<proteinExistence type="predicted"/>
<dbReference type="RefSeq" id="XP_018076907.1">
    <property type="nucleotide sequence ID" value="XM_018206590.1"/>
</dbReference>
<gene>
    <name evidence="2" type="ORF">LY89DRAFT_303516</name>
</gene>
<dbReference type="KEGG" id="psco:LY89DRAFT_303516"/>
<keyword evidence="1" id="KW-0472">Membrane</keyword>
<feature type="transmembrane region" description="Helical" evidence="1">
    <location>
        <begin position="108"/>
        <end position="129"/>
    </location>
</feature>
<dbReference type="Proteomes" id="UP000070700">
    <property type="component" value="Unassembled WGS sequence"/>
</dbReference>
<dbReference type="AlphaFoldDB" id="A0A194XS48"/>
<evidence type="ECO:0000313" key="3">
    <source>
        <dbReference type="Proteomes" id="UP000070700"/>
    </source>
</evidence>
<keyword evidence="3" id="KW-1185">Reference proteome</keyword>
<name>A0A194XS48_MOLSC</name>
<dbReference type="EMBL" id="KQ947406">
    <property type="protein sequence ID" value="KUJ22552.1"/>
    <property type="molecule type" value="Genomic_DNA"/>
</dbReference>
<keyword evidence="1" id="KW-1133">Transmembrane helix</keyword>
<keyword evidence="1" id="KW-0812">Transmembrane</keyword>
<dbReference type="GeneID" id="28816316"/>
<organism evidence="2 3">
    <name type="scientific">Mollisia scopiformis</name>
    <name type="common">Conifer needle endophyte fungus</name>
    <name type="synonym">Phialocephala scopiformis</name>
    <dbReference type="NCBI Taxonomy" id="149040"/>
    <lineage>
        <taxon>Eukaryota</taxon>
        <taxon>Fungi</taxon>
        <taxon>Dikarya</taxon>
        <taxon>Ascomycota</taxon>
        <taxon>Pezizomycotina</taxon>
        <taxon>Leotiomycetes</taxon>
        <taxon>Helotiales</taxon>
        <taxon>Mollisiaceae</taxon>
        <taxon>Mollisia</taxon>
    </lineage>
</organism>
<reference evidence="2 3" key="1">
    <citation type="submission" date="2015-10" db="EMBL/GenBank/DDBJ databases">
        <title>Full genome of DAOMC 229536 Phialocephala scopiformis, a fungal endophyte of spruce producing the potent anti-insectan compound rugulosin.</title>
        <authorList>
            <consortium name="DOE Joint Genome Institute"/>
            <person name="Walker A.K."/>
            <person name="Frasz S.L."/>
            <person name="Seifert K.A."/>
            <person name="Miller J.D."/>
            <person name="Mondo S.J."/>
            <person name="Labutti K."/>
            <person name="Lipzen A."/>
            <person name="Dockter R."/>
            <person name="Kennedy M."/>
            <person name="Grigoriev I.V."/>
            <person name="Spatafora J.W."/>
        </authorList>
    </citation>
    <scope>NUCLEOTIDE SEQUENCE [LARGE SCALE GENOMIC DNA]</scope>
    <source>
        <strain evidence="2 3">CBS 120377</strain>
    </source>
</reference>
<sequence>MWKSQLPATYFLEVTYLKVKGFCPSNEFEYTFPSTDYPYLQILPRLSWLLTLNMSFQLMNRSTMGGISLFLYFCSCSMALFGLGDSLFEEPGLIIHESRLICSRGITVPNVCMIFSILLFLIFIFTSAWEAWGKGKGERDHPEL</sequence>